<sequence>MGVPGDDALPPGALTRLSARIAALTSEVERIGREVEEKHADGDRARAEAARRGELGPHWRAVQHRIDRGETSLDAVFEGTDDSAEAQALREASRHRLAQLAEVPGDEAEAALAELAALRAETSGPEGEQER</sequence>
<gene>
    <name evidence="2" type="ORF">AFE02nite_27910</name>
</gene>
<keyword evidence="3" id="KW-1185">Reference proteome</keyword>
<comment type="caution">
    <text evidence="2">The sequence shown here is derived from an EMBL/GenBank/DDBJ whole genome shotgun (WGS) entry which is preliminary data.</text>
</comment>
<organism evidence="2 3">
    <name type="scientific">Actinotalea fermentans</name>
    <dbReference type="NCBI Taxonomy" id="43671"/>
    <lineage>
        <taxon>Bacteria</taxon>
        <taxon>Bacillati</taxon>
        <taxon>Actinomycetota</taxon>
        <taxon>Actinomycetes</taxon>
        <taxon>Micrococcales</taxon>
        <taxon>Cellulomonadaceae</taxon>
        <taxon>Actinotalea</taxon>
    </lineage>
</organism>
<evidence type="ECO:0000313" key="3">
    <source>
        <dbReference type="Proteomes" id="UP000321484"/>
    </source>
</evidence>
<proteinExistence type="predicted"/>
<dbReference type="EMBL" id="BJYK01000009">
    <property type="protein sequence ID" value="GEN81057.1"/>
    <property type="molecule type" value="Genomic_DNA"/>
</dbReference>
<dbReference type="RefSeq" id="WP_052114046.1">
    <property type="nucleotide sequence ID" value="NZ_BJYK01000009.1"/>
</dbReference>
<name>A0A511Z0R7_9CELL</name>
<dbReference type="AlphaFoldDB" id="A0A511Z0R7"/>
<reference evidence="2 3" key="1">
    <citation type="submission" date="2019-07" db="EMBL/GenBank/DDBJ databases">
        <title>Whole genome shotgun sequence of Actinotalea fermentans NBRC 105374.</title>
        <authorList>
            <person name="Hosoyama A."/>
            <person name="Uohara A."/>
            <person name="Ohji S."/>
            <person name="Ichikawa N."/>
        </authorList>
    </citation>
    <scope>NUCLEOTIDE SEQUENCE [LARGE SCALE GENOMIC DNA]</scope>
    <source>
        <strain evidence="2 3">NBRC 105374</strain>
    </source>
</reference>
<accession>A0A511Z0R7</accession>
<feature type="region of interest" description="Disordered" evidence="1">
    <location>
        <begin position="35"/>
        <end position="56"/>
    </location>
</feature>
<evidence type="ECO:0000313" key="2">
    <source>
        <dbReference type="EMBL" id="GEN81057.1"/>
    </source>
</evidence>
<evidence type="ECO:0000256" key="1">
    <source>
        <dbReference type="SAM" id="MobiDB-lite"/>
    </source>
</evidence>
<protein>
    <submittedName>
        <fullName evidence="2">Uncharacterized protein</fullName>
    </submittedName>
</protein>
<dbReference type="Proteomes" id="UP000321484">
    <property type="component" value="Unassembled WGS sequence"/>
</dbReference>